<keyword evidence="2" id="KW-0808">Transferase</keyword>
<protein>
    <submittedName>
        <fullName evidence="2">Glutathione S-transferase, omega</fullName>
        <ecNumber evidence="2">2.5.1.18</ecNumber>
    </submittedName>
</protein>
<feature type="region of interest" description="Disordered" evidence="1">
    <location>
        <begin position="273"/>
        <end position="328"/>
    </location>
</feature>
<reference evidence="2" key="1">
    <citation type="submission" date="2020-02" db="EMBL/GenBank/DDBJ databases">
        <authorList>
            <person name="Meier V. D."/>
        </authorList>
    </citation>
    <scope>NUCLEOTIDE SEQUENCE</scope>
    <source>
        <strain evidence="2">AVDCRST_MAG66</strain>
    </source>
</reference>
<evidence type="ECO:0000313" key="2">
    <source>
        <dbReference type="EMBL" id="CAA9395220.1"/>
    </source>
</evidence>
<accession>A0A6J4NU09</accession>
<evidence type="ECO:0000256" key="1">
    <source>
        <dbReference type="SAM" id="MobiDB-lite"/>
    </source>
</evidence>
<feature type="compositionally biased region" description="Basic residues" evidence="1">
    <location>
        <begin position="1"/>
        <end position="22"/>
    </location>
</feature>
<feature type="non-terminal residue" evidence="2">
    <location>
        <position position="1"/>
    </location>
</feature>
<dbReference type="EC" id="2.5.1.18" evidence="2"/>
<dbReference type="EMBL" id="CADCUS010000165">
    <property type="protein sequence ID" value="CAA9395220.1"/>
    <property type="molecule type" value="Genomic_DNA"/>
</dbReference>
<name>A0A6J4NU09_9PSEU</name>
<dbReference type="AlphaFoldDB" id="A0A6J4NU09"/>
<feature type="compositionally biased region" description="Basic residues" evidence="1">
    <location>
        <begin position="298"/>
        <end position="314"/>
    </location>
</feature>
<dbReference type="GO" id="GO:0004364">
    <property type="term" value="F:glutathione transferase activity"/>
    <property type="evidence" value="ECO:0007669"/>
    <property type="project" value="UniProtKB-EC"/>
</dbReference>
<organism evidence="2">
    <name type="scientific">uncultured Pseudonocardia sp</name>
    <dbReference type="NCBI Taxonomy" id="211455"/>
    <lineage>
        <taxon>Bacteria</taxon>
        <taxon>Bacillati</taxon>
        <taxon>Actinomycetota</taxon>
        <taxon>Actinomycetes</taxon>
        <taxon>Pseudonocardiales</taxon>
        <taxon>Pseudonocardiaceae</taxon>
        <taxon>Pseudonocardia</taxon>
        <taxon>environmental samples</taxon>
    </lineage>
</organism>
<feature type="compositionally biased region" description="Basic and acidic residues" evidence="1">
    <location>
        <begin position="108"/>
        <end position="125"/>
    </location>
</feature>
<feature type="region of interest" description="Disordered" evidence="1">
    <location>
        <begin position="1"/>
        <end position="165"/>
    </location>
</feature>
<sequence length="328" mass="36709">GRVRRLRARARGPRRAHHRRRVVPLAGGGGPLPARRRTGVPVGQPLGHRAPAPRAGGRDLDGDRRPAARRAQLAVPPRPRRPRPGARHRAPRRGLPRGRPGLRRRDHRARDGGDRVGEGRDERLPAAHAGPLHPVDRPPPAGRTRPLPRRPARRDRRRDRLVLRGREQRRLQVRLRERPAGLRARVPRAVRTARRPVRAPRHPALPRRRHDHRGRRPVVGHAGPLRRRLPRPLQVQPAQAHRAAGAVGIHPRPVPDPRLRGHHRLPADQAALLRRAPHDQPLRRGAARAGRVGVPHPARARGARRPPVRRRHPARPGARGRAGAAAQL</sequence>
<gene>
    <name evidence="2" type="ORF">AVDCRST_MAG66-1132</name>
</gene>
<feature type="compositionally biased region" description="Basic residues" evidence="1">
    <location>
        <begin position="146"/>
        <end position="157"/>
    </location>
</feature>
<proteinExistence type="predicted"/>
<feature type="compositionally biased region" description="Basic residues" evidence="1">
    <location>
        <begin position="78"/>
        <end position="107"/>
    </location>
</feature>
<feature type="non-terminal residue" evidence="2">
    <location>
        <position position="328"/>
    </location>
</feature>
<feature type="compositionally biased region" description="Basic and acidic residues" evidence="1">
    <location>
        <begin position="56"/>
        <end position="66"/>
    </location>
</feature>
<feature type="region of interest" description="Disordered" evidence="1">
    <location>
        <begin position="193"/>
        <end position="224"/>
    </location>
</feature>
<feature type="compositionally biased region" description="Low complexity" evidence="1">
    <location>
        <begin position="283"/>
        <end position="297"/>
    </location>
</feature>
<feature type="compositionally biased region" description="Low complexity" evidence="1">
    <location>
        <begin position="315"/>
        <end position="328"/>
    </location>
</feature>